<dbReference type="RefSeq" id="XP_064667014.1">
    <property type="nucleotide sequence ID" value="XM_064813819.1"/>
</dbReference>
<accession>A0AAN6QIK2</accession>
<evidence type="ECO:0000256" key="5">
    <source>
        <dbReference type="ARBA" id="ARBA00023163"/>
    </source>
</evidence>
<dbReference type="GO" id="GO:0003677">
    <property type="term" value="F:DNA binding"/>
    <property type="evidence" value="ECO:0007669"/>
    <property type="project" value="UniProtKB-KW"/>
</dbReference>
<organism evidence="9 10">
    <name type="scientific">Canariomyces notabilis</name>
    <dbReference type="NCBI Taxonomy" id="2074819"/>
    <lineage>
        <taxon>Eukaryota</taxon>
        <taxon>Fungi</taxon>
        <taxon>Dikarya</taxon>
        <taxon>Ascomycota</taxon>
        <taxon>Pezizomycotina</taxon>
        <taxon>Sordariomycetes</taxon>
        <taxon>Sordariomycetidae</taxon>
        <taxon>Sordariales</taxon>
        <taxon>Chaetomiaceae</taxon>
        <taxon>Canariomyces</taxon>
    </lineage>
</organism>
<keyword evidence="4" id="KW-0238">DNA-binding</keyword>
<evidence type="ECO:0000256" key="7">
    <source>
        <dbReference type="SAM" id="MobiDB-lite"/>
    </source>
</evidence>
<evidence type="ECO:0000259" key="8">
    <source>
        <dbReference type="Pfam" id="PF02229"/>
    </source>
</evidence>
<sequence length="156" mass="17232">MPYNKKRQIEAESDDEAPQVAKKAKGENVKAKKDLSKGTDADGNCYWEIGSNRRISSSQFKGATLVNIREYYTAPDGELKPGKKGISLSLDQYKALLRVIPELNEELRSQGHVVETPAAAGSGSVQMKAEKSAKTKKPKKSNIEETSEEEDEEEET</sequence>
<feature type="compositionally biased region" description="Basic and acidic residues" evidence="7">
    <location>
        <begin position="24"/>
        <end position="40"/>
    </location>
</feature>
<name>A0AAN6QIK2_9PEZI</name>
<proteinExistence type="inferred from homology"/>
<reference evidence="9" key="1">
    <citation type="journal article" date="2023" name="Mol. Phylogenet. Evol.">
        <title>Genome-scale phylogeny and comparative genomics of the fungal order Sordariales.</title>
        <authorList>
            <person name="Hensen N."/>
            <person name="Bonometti L."/>
            <person name="Westerberg I."/>
            <person name="Brannstrom I.O."/>
            <person name="Guillou S."/>
            <person name="Cros-Aarteil S."/>
            <person name="Calhoun S."/>
            <person name="Haridas S."/>
            <person name="Kuo A."/>
            <person name="Mondo S."/>
            <person name="Pangilinan J."/>
            <person name="Riley R."/>
            <person name="LaButti K."/>
            <person name="Andreopoulos B."/>
            <person name="Lipzen A."/>
            <person name="Chen C."/>
            <person name="Yan M."/>
            <person name="Daum C."/>
            <person name="Ng V."/>
            <person name="Clum A."/>
            <person name="Steindorff A."/>
            <person name="Ohm R.A."/>
            <person name="Martin F."/>
            <person name="Silar P."/>
            <person name="Natvig D.O."/>
            <person name="Lalanne C."/>
            <person name="Gautier V."/>
            <person name="Ament-Velasquez S.L."/>
            <person name="Kruys A."/>
            <person name="Hutchinson M.I."/>
            <person name="Powell A.J."/>
            <person name="Barry K."/>
            <person name="Miller A.N."/>
            <person name="Grigoriev I.V."/>
            <person name="Debuchy R."/>
            <person name="Gladieux P."/>
            <person name="Hiltunen Thoren M."/>
            <person name="Johannesson H."/>
        </authorList>
    </citation>
    <scope>NUCLEOTIDE SEQUENCE</scope>
    <source>
        <strain evidence="9">CBS 508.74</strain>
    </source>
</reference>
<evidence type="ECO:0000256" key="3">
    <source>
        <dbReference type="ARBA" id="ARBA00023015"/>
    </source>
</evidence>
<evidence type="ECO:0000256" key="6">
    <source>
        <dbReference type="ARBA" id="ARBA00023242"/>
    </source>
</evidence>
<dbReference type="SUPFAM" id="SSF54447">
    <property type="entry name" value="ssDNA-binding transcriptional regulator domain"/>
    <property type="match status" value="1"/>
</dbReference>
<dbReference type="GO" id="GO:0005634">
    <property type="term" value="C:nucleus"/>
    <property type="evidence" value="ECO:0007669"/>
    <property type="project" value="UniProtKB-SubCell"/>
</dbReference>
<keyword evidence="5" id="KW-0804">Transcription</keyword>
<evidence type="ECO:0000313" key="9">
    <source>
        <dbReference type="EMBL" id="KAK4109444.1"/>
    </source>
</evidence>
<dbReference type="EMBL" id="MU853356">
    <property type="protein sequence ID" value="KAK4109444.1"/>
    <property type="molecule type" value="Genomic_DNA"/>
</dbReference>
<keyword evidence="3" id="KW-0805">Transcription regulation</keyword>
<evidence type="ECO:0000313" key="10">
    <source>
        <dbReference type="Proteomes" id="UP001302812"/>
    </source>
</evidence>
<keyword evidence="10" id="KW-1185">Reference proteome</keyword>
<feature type="region of interest" description="Disordered" evidence="7">
    <location>
        <begin position="113"/>
        <end position="156"/>
    </location>
</feature>
<dbReference type="Gene3D" id="2.30.31.10">
    <property type="entry name" value="Transcriptional Coactivator Pc4, Chain A"/>
    <property type="match status" value="1"/>
</dbReference>
<dbReference type="Pfam" id="PF02229">
    <property type="entry name" value="PC4"/>
    <property type="match status" value="1"/>
</dbReference>
<feature type="region of interest" description="Disordered" evidence="7">
    <location>
        <begin position="1"/>
        <end position="43"/>
    </location>
</feature>
<dbReference type="PANTHER" id="PTHR13215">
    <property type="entry name" value="RNA POLYMERASE II TRANSCRIPTIONAL COACTIVATOR"/>
    <property type="match status" value="1"/>
</dbReference>
<comment type="subcellular location">
    <subcellularLocation>
        <location evidence="1">Nucleus</location>
    </subcellularLocation>
</comment>
<dbReference type="InterPro" id="IPR003173">
    <property type="entry name" value="PC4_C"/>
</dbReference>
<protein>
    <submittedName>
        <fullName evidence="9">PC4-domain-containing protein</fullName>
    </submittedName>
</protein>
<comment type="similarity">
    <text evidence="2">Belongs to the transcriptional coactivator PC4 family.</text>
</comment>
<dbReference type="InterPro" id="IPR009044">
    <property type="entry name" value="ssDNA-bd_transcriptional_reg"/>
</dbReference>
<evidence type="ECO:0000256" key="1">
    <source>
        <dbReference type="ARBA" id="ARBA00004123"/>
    </source>
</evidence>
<comment type="caution">
    <text evidence="9">The sequence shown here is derived from an EMBL/GenBank/DDBJ whole genome shotgun (WGS) entry which is preliminary data.</text>
</comment>
<dbReference type="InterPro" id="IPR045125">
    <property type="entry name" value="Sub1/Tcp4-like"/>
</dbReference>
<dbReference type="GO" id="GO:0003713">
    <property type="term" value="F:transcription coactivator activity"/>
    <property type="evidence" value="ECO:0007669"/>
    <property type="project" value="InterPro"/>
</dbReference>
<evidence type="ECO:0000256" key="4">
    <source>
        <dbReference type="ARBA" id="ARBA00023125"/>
    </source>
</evidence>
<keyword evidence="6" id="KW-0539">Nucleus</keyword>
<feature type="domain" description="Transcriptional coactivator p15 (PC4) C-terminal" evidence="8">
    <location>
        <begin position="47"/>
        <end position="97"/>
    </location>
</feature>
<gene>
    <name evidence="9" type="ORF">N656DRAFT_771033</name>
</gene>
<feature type="compositionally biased region" description="Acidic residues" evidence="7">
    <location>
        <begin position="145"/>
        <end position="156"/>
    </location>
</feature>
<reference evidence="9" key="2">
    <citation type="submission" date="2023-05" db="EMBL/GenBank/DDBJ databases">
        <authorList>
            <consortium name="Lawrence Berkeley National Laboratory"/>
            <person name="Steindorff A."/>
            <person name="Hensen N."/>
            <person name="Bonometti L."/>
            <person name="Westerberg I."/>
            <person name="Brannstrom I.O."/>
            <person name="Guillou S."/>
            <person name="Cros-Aarteil S."/>
            <person name="Calhoun S."/>
            <person name="Haridas S."/>
            <person name="Kuo A."/>
            <person name="Mondo S."/>
            <person name="Pangilinan J."/>
            <person name="Riley R."/>
            <person name="Labutti K."/>
            <person name="Andreopoulos B."/>
            <person name="Lipzen A."/>
            <person name="Chen C."/>
            <person name="Yanf M."/>
            <person name="Daum C."/>
            <person name="Ng V."/>
            <person name="Clum A."/>
            <person name="Ohm R."/>
            <person name="Martin F."/>
            <person name="Silar P."/>
            <person name="Natvig D."/>
            <person name="Lalanne C."/>
            <person name="Gautier V."/>
            <person name="Ament-Velasquez S.L."/>
            <person name="Kruys A."/>
            <person name="Hutchinson M.I."/>
            <person name="Powell A.J."/>
            <person name="Barry K."/>
            <person name="Miller A.N."/>
            <person name="Grigoriev I.V."/>
            <person name="Debuchy R."/>
            <person name="Gladieux P."/>
            <person name="Thoren M.H."/>
            <person name="Johannesson H."/>
        </authorList>
    </citation>
    <scope>NUCLEOTIDE SEQUENCE</scope>
    <source>
        <strain evidence="9">CBS 508.74</strain>
    </source>
</reference>
<dbReference type="AlphaFoldDB" id="A0AAN6QIK2"/>
<dbReference type="GeneID" id="89937944"/>
<dbReference type="Proteomes" id="UP001302812">
    <property type="component" value="Unassembled WGS sequence"/>
</dbReference>
<dbReference type="GO" id="GO:0060261">
    <property type="term" value="P:positive regulation of transcription initiation by RNA polymerase II"/>
    <property type="evidence" value="ECO:0007669"/>
    <property type="project" value="InterPro"/>
</dbReference>
<evidence type="ECO:0000256" key="2">
    <source>
        <dbReference type="ARBA" id="ARBA00009001"/>
    </source>
</evidence>